<evidence type="ECO:0000256" key="3">
    <source>
        <dbReference type="ARBA" id="ARBA00022692"/>
    </source>
</evidence>
<dbReference type="GO" id="GO:0005886">
    <property type="term" value="C:plasma membrane"/>
    <property type="evidence" value="ECO:0007669"/>
    <property type="project" value="UniProtKB-SubCell"/>
</dbReference>
<evidence type="ECO:0000256" key="4">
    <source>
        <dbReference type="ARBA" id="ARBA00022989"/>
    </source>
</evidence>
<feature type="transmembrane region" description="Helical" evidence="6">
    <location>
        <begin position="73"/>
        <end position="94"/>
    </location>
</feature>
<evidence type="ECO:0000256" key="6">
    <source>
        <dbReference type="SAM" id="Phobius"/>
    </source>
</evidence>
<proteinExistence type="predicted"/>
<dbReference type="PANTHER" id="PTHR30086">
    <property type="entry name" value="ARGININE EXPORTER PROTEIN ARGO"/>
    <property type="match status" value="1"/>
</dbReference>
<keyword evidence="8" id="KW-1185">Reference proteome</keyword>
<keyword evidence="5 6" id="KW-0472">Membrane</keyword>
<dbReference type="AlphaFoldDB" id="A0A3R8LNM1"/>
<evidence type="ECO:0000313" key="8">
    <source>
        <dbReference type="Proteomes" id="UP000270261"/>
    </source>
</evidence>
<reference evidence="7 8" key="1">
    <citation type="submission" date="2018-11" db="EMBL/GenBank/DDBJ databases">
        <title>Genome sequencing of Lautropia sp. KCOM 2505 (= ChDC F240).</title>
        <authorList>
            <person name="Kook J.-K."/>
            <person name="Park S.-N."/>
            <person name="Lim Y.K."/>
        </authorList>
    </citation>
    <scope>NUCLEOTIDE SEQUENCE [LARGE SCALE GENOMIC DNA]</scope>
    <source>
        <strain evidence="7 8">KCOM 2505</strain>
    </source>
</reference>
<dbReference type="PIRSF" id="PIRSF006324">
    <property type="entry name" value="LeuE"/>
    <property type="match status" value="1"/>
</dbReference>
<dbReference type="RefSeq" id="WP_125094246.1">
    <property type="nucleotide sequence ID" value="NZ_RRUE01000001.1"/>
</dbReference>
<feature type="transmembrane region" description="Helical" evidence="6">
    <location>
        <begin position="167"/>
        <end position="185"/>
    </location>
</feature>
<keyword evidence="4 6" id="KW-1133">Transmembrane helix</keyword>
<keyword evidence="2" id="KW-1003">Cell membrane</keyword>
<name>A0A3R8LNM1_9BURK</name>
<dbReference type="InterPro" id="IPR001123">
    <property type="entry name" value="LeuE-type"/>
</dbReference>
<comment type="subcellular location">
    <subcellularLocation>
        <location evidence="1">Cell membrane</location>
        <topology evidence="1">Multi-pass membrane protein</topology>
    </subcellularLocation>
</comment>
<gene>
    <name evidence="7" type="ORF">EHV23_00525</name>
</gene>
<evidence type="ECO:0000313" key="7">
    <source>
        <dbReference type="EMBL" id="RRN44814.1"/>
    </source>
</evidence>
<dbReference type="OrthoDB" id="9784202at2"/>
<dbReference type="Proteomes" id="UP000270261">
    <property type="component" value="Unassembled WGS sequence"/>
</dbReference>
<dbReference type="Pfam" id="PF01810">
    <property type="entry name" value="LysE"/>
    <property type="match status" value="1"/>
</dbReference>
<organism evidence="7 8">
    <name type="scientific">Lautropia dentalis</name>
    <dbReference type="NCBI Taxonomy" id="2490857"/>
    <lineage>
        <taxon>Bacteria</taxon>
        <taxon>Pseudomonadati</taxon>
        <taxon>Pseudomonadota</taxon>
        <taxon>Betaproteobacteria</taxon>
        <taxon>Burkholderiales</taxon>
        <taxon>Burkholderiaceae</taxon>
        <taxon>Lautropia</taxon>
    </lineage>
</organism>
<feature type="transmembrane region" description="Helical" evidence="6">
    <location>
        <begin position="6"/>
        <end position="29"/>
    </location>
</feature>
<accession>A0A3R8LNM1</accession>
<evidence type="ECO:0000256" key="5">
    <source>
        <dbReference type="ARBA" id="ARBA00023136"/>
    </source>
</evidence>
<feature type="transmembrane region" description="Helical" evidence="6">
    <location>
        <begin position="41"/>
        <end position="61"/>
    </location>
</feature>
<protein>
    <submittedName>
        <fullName evidence="7">LysE family translocator</fullName>
    </submittedName>
</protein>
<comment type="caution">
    <text evidence="7">The sequence shown here is derived from an EMBL/GenBank/DDBJ whole genome shotgun (WGS) entry which is preliminary data.</text>
</comment>
<dbReference type="PANTHER" id="PTHR30086:SF20">
    <property type="entry name" value="ARGININE EXPORTER PROTEIN ARGO-RELATED"/>
    <property type="match status" value="1"/>
</dbReference>
<feature type="transmembrane region" description="Helical" evidence="6">
    <location>
        <begin position="191"/>
        <end position="210"/>
    </location>
</feature>
<evidence type="ECO:0000256" key="2">
    <source>
        <dbReference type="ARBA" id="ARBA00022475"/>
    </source>
</evidence>
<sequence>MHPDYLAEFLALAAVHFLVLIAPGPDFFITVRQSVRHGRNAAIATALGICAGMSVHVIYTLLGMGALMHSTPWLMQVAQLLGGLYLFYLGVVFIRQAGRMAEGTGPQPPGEASAATGSVLPLAGDASIMLDEPAVSGREAVRGCANVMTLRQSFLQGFLTNATNPKATLFFLAVFTTMVSAETPLSVQVLYGVWMCLANAVWFVVVGLVFSSARVRGHFLRASCWIERAMGVLLIIFSARLLWECVALLASVQQALAA</sequence>
<feature type="transmembrane region" description="Helical" evidence="6">
    <location>
        <begin position="231"/>
        <end position="252"/>
    </location>
</feature>
<keyword evidence="3 6" id="KW-0812">Transmembrane</keyword>
<evidence type="ECO:0000256" key="1">
    <source>
        <dbReference type="ARBA" id="ARBA00004651"/>
    </source>
</evidence>
<dbReference type="GO" id="GO:0015171">
    <property type="term" value="F:amino acid transmembrane transporter activity"/>
    <property type="evidence" value="ECO:0007669"/>
    <property type="project" value="TreeGrafter"/>
</dbReference>
<dbReference type="EMBL" id="RRUE01000001">
    <property type="protein sequence ID" value="RRN44814.1"/>
    <property type="molecule type" value="Genomic_DNA"/>
</dbReference>